<evidence type="ECO:0000256" key="2">
    <source>
        <dbReference type="ARBA" id="ARBA00022989"/>
    </source>
</evidence>
<evidence type="ECO:0000256" key="3">
    <source>
        <dbReference type="ARBA" id="ARBA00023136"/>
    </source>
</evidence>
<gene>
    <name evidence="6" type="ORF">AKJ31_03835</name>
</gene>
<feature type="transmembrane region" description="Helical" evidence="4">
    <location>
        <begin position="206"/>
        <end position="225"/>
    </location>
</feature>
<keyword evidence="2 4" id="KW-1133">Transmembrane helix</keyword>
<proteinExistence type="predicted"/>
<feature type="transmembrane region" description="Helical" evidence="4">
    <location>
        <begin position="301"/>
        <end position="325"/>
    </location>
</feature>
<dbReference type="InterPro" id="IPR010645">
    <property type="entry name" value="MFS_4"/>
</dbReference>
<dbReference type="OrthoDB" id="9797953at2"/>
<feature type="transmembrane region" description="Helical" evidence="4">
    <location>
        <begin position="166"/>
        <end position="185"/>
    </location>
</feature>
<feature type="domain" description="Major facilitator superfamily (MFS) profile" evidence="5">
    <location>
        <begin position="9"/>
        <end position="391"/>
    </location>
</feature>
<dbReference type="PANTHER" id="PTHR23537:SF1">
    <property type="entry name" value="SUGAR TRANSPORTER"/>
    <property type="match status" value="1"/>
</dbReference>
<dbReference type="InterPro" id="IPR020846">
    <property type="entry name" value="MFS_dom"/>
</dbReference>
<dbReference type="AlphaFoldDB" id="A0A0M0I5B9"/>
<evidence type="ECO:0000256" key="1">
    <source>
        <dbReference type="ARBA" id="ARBA00022692"/>
    </source>
</evidence>
<organism evidence="6 7">
    <name type="scientific">Vibrio hepatarius</name>
    <dbReference type="NCBI Taxonomy" id="171383"/>
    <lineage>
        <taxon>Bacteria</taxon>
        <taxon>Pseudomonadati</taxon>
        <taxon>Pseudomonadota</taxon>
        <taxon>Gammaproteobacteria</taxon>
        <taxon>Vibrionales</taxon>
        <taxon>Vibrionaceae</taxon>
        <taxon>Vibrio</taxon>
        <taxon>Vibrio oreintalis group</taxon>
    </lineage>
</organism>
<feature type="transmembrane region" description="Helical" evidence="4">
    <location>
        <begin position="365"/>
        <end position="385"/>
    </location>
</feature>
<dbReference type="InterPro" id="IPR036259">
    <property type="entry name" value="MFS_trans_sf"/>
</dbReference>
<comment type="caution">
    <text evidence="6">The sequence shown here is derived from an EMBL/GenBank/DDBJ whole genome shotgun (WGS) entry which is preliminary data.</text>
</comment>
<dbReference type="Proteomes" id="UP000037530">
    <property type="component" value="Unassembled WGS sequence"/>
</dbReference>
<evidence type="ECO:0000313" key="7">
    <source>
        <dbReference type="Proteomes" id="UP000037530"/>
    </source>
</evidence>
<reference evidence="7" key="1">
    <citation type="submission" date="2015-08" db="EMBL/GenBank/DDBJ databases">
        <title>Vibrio galatheae sp. nov., a novel member of the Vibrionaceae family isolated from the Solomon Islands.</title>
        <authorList>
            <person name="Giubergia S."/>
            <person name="Machado H."/>
            <person name="Mateiu R.V."/>
            <person name="Gram L."/>
        </authorList>
    </citation>
    <scope>NUCLEOTIDE SEQUENCE [LARGE SCALE GENOMIC DNA]</scope>
    <source>
        <strain evidence="7">DSM 19134</strain>
    </source>
</reference>
<name>A0A0M0I5B9_9VIBR</name>
<keyword evidence="7" id="KW-1185">Reference proteome</keyword>
<feature type="transmembrane region" description="Helical" evidence="4">
    <location>
        <begin position="337"/>
        <end position="359"/>
    </location>
</feature>
<feature type="transmembrane region" description="Helical" evidence="4">
    <location>
        <begin position="100"/>
        <end position="124"/>
    </location>
</feature>
<evidence type="ECO:0000259" key="5">
    <source>
        <dbReference type="PROSITE" id="PS50850"/>
    </source>
</evidence>
<evidence type="ECO:0000256" key="4">
    <source>
        <dbReference type="SAM" id="Phobius"/>
    </source>
</evidence>
<dbReference type="GO" id="GO:0005886">
    <property type="term" value="C:plasma membrane"/>
    <property type="evidence" value="ECO:0007669"/>
    <property type="project" value="TreeGrafter"/>
</dbReference>
<feature type="transmembrane region" description="Helical" evidence="4">
    <location>
        <begin position="136"/>
        <end position="160"/>
    </location>
</feature>
<keyword evidence="3 4" id="KW-0472">Membrane</keyword>
<dbReference type="PROSITE" id="PS50850">
    <property type="entry name" value="MFS"/>
    <property type="match status" value="1"/>
</dbReference>
<sequence length="404" mass="43082">MQNQQVFNRYSLAGLGATLIGNGIGRFAYIALMPALIQAGWFDESQASYLGAATLIGYIFGAPAIGLLTKRFSIGVLIKAAMLVSSFTYLGCAIENAPIAWYYMLRTLAGIAGAMLIILAPPIVVRMHTPAIRARISGIIFSGIGLGALLSGTLVPLLIYHSIVSAWLGMGVVALITTFLTWNAWSTQSEQQAAGVVNASFANLSNVQRITVILILIAYSLDAIGYLPHTMFWVDYVVRELEMPFFTGGLLWASFGFGAMIGPLLAGVMGDKFGVRRSLVVSFMCKSAGVALPVISQHPTALFVSALLVGIFTPGTVSLVSIYTLESVGYELHTKAWGMMTMAFALSQGIVGYLMAYLAPTLSSYNVLFSTSAGVLMISACLIAISPTPIREPFPEGDALQTKD</sequence>
<dbReference type="Gene3D" id="1.20.1250.20">
    <property type="entry name" value="MFS general substrate transporter like domains"/>
    <property type="match status" value="2"/>
</dbReference>
<feature type="transmembrane region" description="Helical" evidence="4">
    <location>
        <begin position="76"/>
        <end position="94"/>
    </location>
</feature>
<dbReference type="Pfam" id="PF06779">
    <property type="entry name" value="MFS_4"/>
    <property type="match status" value="1"/>
</dbReference>
<feature type="transmembrane region" description="Helical" evidence="4">
    <location>
        <begin position="12"/>
        <end position="37"/>
    </location>
</feature>
<dbReference type="PATRIC" id="fig|171383.3.peg.795"/>
<dbReference type="EMBL" id="LHPI01000001">
    <property type="protein sequence ID" value="KOO09494.1"/>
    <property type="molecule type" value="Genomic_DNA"/>
</dbReference>
<dbReference type="STRING" id="171383.AKJ31_03835"/>
<dbReference type="RefSeq" id="WP_053407755.1">
    <property type="nucleotide sequence ID" value="NZ_DAIPHI010000133.1"/>
</dbReference>
<protein>
    <submittedName>
        <fullName evidence="6">MFS transporter</fullName>
    </submittedName>
</protein>
<dbReference type="SUPFAM" id="SSF103473">
    <property type="entry name" value="MFS general substrate transporter"/>
    <property type="match status" value="1"/>
</dbReference>
<dbReference type="PANTHER" id="PTHR23537">
    <property type="match status" value="1"/>
</dbReference>
<dbReference type="GO" id="GO:0022857">
    <property type="term" value="F:transmembrane transporter activity"/>
    <property type="evidence" value="ECO:0007669"/>
    <property type="project" value="InterPro"/>
</dbReference>
<evidence type="ECO:0000313" key="6">
    <source>
        <dbReference type="EMBL" id="KOO09494.1"/>
    </source>
</evidence>
<accession>A0A0M0I5B9</accession>
<feature type="transmembrane region" description="Helical" evidence="4">
    <location>
        <begin position="49"/>
        <end position="69"/>
    </location>
</feature>
<feature type="transmembrane region" description="Helical" evidence="4">
    <location>
        <begin position="245"/>
        <end position="266"/>
    </location>
</feature>
<keyword evidence="1 4" id="KW-0812">Transmembrane</keyword>